<dbReference type="InterPro" id="IPR018640">
    <property type="entry name" value="DUF2063"/>
</dbReference>
<evidence type="ECO:0000313" key="3">
    <source>
        <dbReference type="Proteomes" id="UP001148313"/>
    </source>
</evidence>
<name>A0ABT4VST3_9HYPH</name>
<evidence type="ECO:0000259" key="1">
    <source>
        <dbReference type="Pfam" id="PF09836"/>
    </source>
</evidence>
<dbReference type="EMBL" id="JAPJZH010000011">
    <property type="protein sequence ID" value="MDA4847132.1"/>
    <property type="molecule type" value="Genomic_DNA"/>
</dbReference>
<sequence length="267" mass="28531">MPRPDSNSEAAKTVRTVTLGRFSDALLDPEQPTPAGIVGPDGKKADKRFDVYRNNVTVSLVGALAEIYPAVHRLVGDDFFRAMARTYVRSEQPKSPLLFRYGDDFADFLEGFEPAKKLVYLPDVARLERAWLDAFHAADAPPLDPAALAAIAPDELAEQRFKAHPATRVVCSRFAAVSIFSANRSGADLSGIDPAIAEDGLVTRRDFDVEVRTLPEGAAAFLQALVDGNTLGEAAEAAVAVAQKFDLAAAIGAMLEAGAFTAIATKD</sequence>
<dbReference type="InterPro" id="IPR044922">
    <property type="entry name" value="DUF2063_N_sf"/>
</dbReference>
<dbReference type="RefSeq" id="WP_271090939.1">
    <property type="nucleotide sequence ID" value="NZ_JAPJZH010000011.1"/>
</dbReference>
<organism evidence="2 3">
    <name type="scientific">Hoeflea poritis</name>
    <dbReference type="NCBI Taxonomy" id="2993659"/>
    <lineage>
        <taxon>Bacteria</taxon>
        <taxon>Pseudomonadati</taxon>
        <taxon>Pseudomonadota</taxon>
        <taxon>Alphaproteobacteria</taxon>
        <taxon>Hyphomicrobiales</taxon>
        <taxon>Rhizobiaceae</taxon>
        <taxon>Hoeflea</taxon>
    </lineage>
</organism>
<feature type="domain" description="Putative DNA-binding" evidence="1">
    <location>
        <begin position="21"/>
        <end position="109"/>
    </location>
</feature>
<protein>
    <submittedName>
        <fullName evidence="2">DNA-binding domain-containing protein</fullName>
    </submittedName>
</protein>
<comment type="caution">
    <text evidence="2">The sequence shown here is derived from an EMBL/GenBank/DDBJ whole genome shotgun (WGS) entry which is preliminary data.</text>
</comment>
<accession>A0ABT4VST3</accession>
<gene>
    <name evidence="2" type="ORF">OOZ53_17360</name>
</gene>
<dbReference type="Gene3D" id="1.10.150.690">
    <property type="entry name" value="DUF2063"/>
    <property type="match status" value="1"/>
</dbReference>
<dbReference type="Pfam" id="PF09836">
    <property type="entry name" value="DUF2063"/>
    <property type="match status" value="1"/>
</dbReference>
<reference evidence="2" key="1">
    <citation type="submission" date="2022-11" db="EMBL/GenBank/DDBJ databases">
        <title>Hoeflea poritis sp. nov., isolated from scleractinian coral Porites lutea.</title>
        <authorList>
            <person name="Zhang G."/>
            <person name="Wei Q."/>
            <person name="Cai L."/>
        </authorList>
    </citation>
    <scope>NUCLEOTIDE SEQUENCE</scope>
    <source>
        <strain evidence="2">E7-10</strain>
    </source>
</reference>
<proteinExistence type="predicted"/>
<keyword evidence="2" id="KW-0238">DNA-binding</keyword>
<dbReference type="Proteomes" id="UP001148313">
    <property type="component" value="Unassembled WGS sequence"/>
</dbReference>
<dbReference type="GO" id="GO:0003677">
    <property type="term" value="F:DNA binding"/>
    <property type="evidence" value="ECO:0007669"/>
    <property type="project" value="UniProtKB-KW"/>
</dbReference>
<evidence type="ECO:0000313" key="2">
    <source>
        <dbReference type="EMBL" id="MDA4847132.1"/>
    </source>
</evidence>
<keyword evidence="3" id="KW-1185">Reference proteome</keyword>